<dbReference type="InterPro" id="IPR036510">
    <property type="entry name" value="Ribosomal_bS20_sf"/>
</dbReference>
<dbReference type="AlphaFoldDB" id="A0A2S6HUV4"/>
<dbReference type="NCBIfam" id="TIGR00029">
    <property type="entry name" value="S20"/>
    <property type="match status" value="1"/>
</dbReference>
<dbReference type="EMBL" id="PTJA01000004">
    <property type="protein sequence ID" value="PPK81625.1"/>
    <property type="molecule type" value="Genomic_DNA"/>
</dbReference>
<dbReference type="Gene3D" id="1.20.58.110">
    <property type="entry name" value="Ribosomal protein S20"/>
    <property type="match status" value="1"/>
</dbReference>
<dbReference type="Pfam" id="PF01649">
    <property type="entry name" value="Ribosomal_S20p"/>
    <property type="match status" value="1"/>
</dbReference>
<keyword evidence="3 8" id="KW-0699">rRNA-binding</keyword>
<accession>A0A2S6HUV4</accession>
<keyword evidence="4 8" id="KW-0694">RNA-binding</keyword>
<comment type="similarity">
    <text evidence="2 8">Belongs to the bacterial ribosomal protein bS20 family.</text>
</comment>
<dbReference type="OrthoDB" id="9808392at2"/>
<evidence type="ECO:0000256" key="6">
    <source>
        <dbReference type="ARBA" id="ARBA00023274"/>
    </source>
</evidence>
<evidence type="ECO:0000313" key="9">
    <source>
        <dbReference type="EMBL" id="PPK81625.1"/>
    </source>
</evidence>
<evidence type="ECO:0000256" key="1">
    <source>
        <dbReference type="ARBA" id="ARBA00003134"/>
    </source>
</evidence>
<evidence type="ECO:0000256" key="8">
    <source>
        <dbReference type="HAMAP-Rule" id="MF_00500"/>
    </source>
</evidence>
<evidence type="ECO:0000256" key="5">
    <source>
        <dbReference type="ARBA" id="ARBA00022980"/>
    </source>
</evidence>
<dbReference type="GO" id="GO:0015935">
    <property type="term" value="C:small ribosomal subunit"/>
    <property type="evidence" value="ECO:0007669"/>
    <property type="project" value="TreeGrafter"/>
</dbReference>
<comment type="caution">
    <text evidence="9">The sequence shown here is derived from an EMBL/GenBank/DDBJ whole genome shotgun (WGS) entry which is preliminary data.</text>
</comment>
<evidence type="ECO:0000256" key="3">
    <source>
        <dbReference type="ARBA" id="ARBA00022730"/>
    </source>
</evidence>
<evidence type="ECO:0000313" key="10">
    <source>
        <dbReference type="Proteomes" id="UP000237749"/>
    </source>
</evidence>
<dbReference type="GO" id="GO:0070181">
    <property type="term" value="F:small ribosomal subunit rRNA binding"/>
    <property type="evidence" value="ECO:0007669"/>
    <property type="project" value="TreeGrafter"/>
</dbReference>
<protein>
    <recommendedName>
        <fullName evidence="7 8">Small ribosomal subunit protein bS20</fullName>
    </recommendedName>
</protein>
<keyword evidence="5 8" id="KW-0689">Ribosomal protein</keyword>
<reference evidence="9 10" key="1">
    <citation type="submission" date="2018-02" db="EMBL/GenBank/DDBJ databases">
        <title>Genomic Encyclopedia of Archaeal and Bacterial Type Strains, Phase II (KMG-II): from individual species to whole genera.</title>
        <authorList>
            <person name="Goeker M."/>
        </authorList>
    </citation>
    <scope>NUCLEOTIDE SEQUENCE [LARGE SCALE GENOMIC DNA]</scope>
    <source>
        <strain evidence="9 10">DSM 3808</strain>
    </source>
</reference>
<dbReference type="RefSeq" id="WP_104436706.1">
    <property type="nucleotide sequence ID" value="NZ_CP070896.1"/>
</dbReference>
<dbReference type="GO" id="GO:0003735">
    <property type="term" value="F:structural constituent of ribosome"/>
    <property type="evidence" value="ECO:0007669"/>
    <property type="project" value="InterPro"/>
</dbReference>
<name>A0A2S6HUV4_9FIRM</name>
<gene>
    <name evidence="8" type="primary">rpsT</name>
    <name evidence="9" type="ORF">BXY41_104428</name>
</gene>
<sequence length="87" mass="9249">MANIKSAKKRILVNETKAARNKAIRSKVKTSIKKVESAITAGDKAAAQALLVSAITEIDKAATKGVYHKNNASRKVSRISKAVNAMA</sequence>
<dbReference type="SUPFAM" id="SSF46992">
    <property type="entry name" value="Ribosomal protein S20"/>
    <property type="match status" value="1"/>
</dbReference>
<evidence type="ECO:0000256" key="2">
    <source>
        <dbReference type="ARBA" id="ARBA00007634"/>
    </source>
</evidence>
<proteinExistence type="inferred from homology"/>
<evidence type="ECO:0000256" key="7">
    <source>
        <dbReference type="ARBA" id="ARBA00035136"/>
    </source>
</evidence>
<organism evidence="9 10">
    <name type="scientific">Lacrimispora xylanisolvens</name>
    <dbReference type="NCBI Taxonomy" id="384636"/>
    <lineage>
        <taxon>Bacteria</taxon>
        <taxon>Bacillati</taxon>
        <taxon>Bacillota</taxon>
        <taxon>Clostridia</taxon>
        <taxon>Lachnospirales</taxon>
        <taxon>Lachnospiraceae</taxon>
        <taxon>Lacrimispora</taxon>
    </lineage>
</organism>
<evidence type="ECO:0000256" key="4">
    <source>
        <dbReference type="ARBA" id="ARBA00022884"/>
    </source>
</evidence>
<dbReference type="PANTHER" id="PTHR33398">
    <property type="entry name" value="30S RIBOSOMAL PROTEIN S20"/>
    <property type="match status" value="1"/>
</dbReference>
<dbReference type="HAMAP" id="MF_00500">
    <property type="entry name" value="Ribosomal_bS20"/>
    <property type="match status" value="1"/>
</dbReference>
<keyword evidence="6 8" id="KW-0687">Ribonucleoprotein</keyword>
<keyword evidence="10" id="KW-1185">Reference proteome</keyword>
<dbReference type="FunFam" id="1.20.58.110:FF:000001">
    <property type="entry name" value="30S ribosomal protein S20"/>
    <property type="match status" value="1"/>
</dbReference>
<dbReference type="Proteomes" id="UP000237749">
    <property type="component" value="Unassembled WGS sequence"/>
</dbReference>
<dbReference type="PANTHER" id="PTHR33398:SF1">
    <property type="entry name" value="SMALL RIBOSOMAL SUBUNIT PROTEIN BS20C"/>
    <property type="match status" value="1"/>
</dbReference>
<comment type="function">
    <text evidence="1 8">Binds directly to 16S ribosomal RNA.</text>
</comment>
<dbReference type="GO" id="GO:0006412">
    <property type="term" value="P:translation"/>
    <property type="evidence" value="ECO:0007669"/>
    <property type="project" value="UniProtKB-UniRule"/>
</dbReference>
<dbReference type="InterPro" id="IPR002583">
    <property type="entry name" value="Ribosomal_bS20"/>
</dbReference>